<sequence length="278" mass="31132">MNRNYYLNRRSFLKWSFIGIASLIPLTAGYSYGIEPRLLEVVERRISLSRLSSSFHGIRVVVFGDLHAGFHMEEHHVRHVVDKIMAQKPDLLLFTGDLVDDSQQIIPSILPHLKKLHAPLGKYAVLGNHDYRGDQVVLGLHQSGFHVLENAHHLIKKGSDTLVIAGVEDMLQGKADLSQALNEVPDACTILLSHCPDFSDQIETNQVDLQVSGHTHGGQVRFPFIGALITPPGGQKYIDDLYQLEKTKVYVNRGIGTTILPFRFHCQPQISVLHLVQT</sequence>
<dbReference type="AlphaFoldDB" id="A0A6I4W553"/>
<dbReference type="RefSeq" id="WP_160802788.1">
    <property type="nucleotide sequence ID" value="NZ_WUUL01000014.1"/>
</dbReference>
<organism evidence="5 6">
    <name type="scientific">Shimazuella alba</name>
    <dbReference type="NCBI Taxonomy" id="2690964"/>
    <lineage>
        <taxon>Bacteria</taxon>
        <taxon>Bacillati</taxon>
        <taxon>Bacillota</taxon>
        <taxon>Bacilli</taxon>
        <taxon>Bacillales</taxon>
        <taxon>Thermoactinomycetaceae</taxon>
        <taxon>Shimazuella</taxon>
    </lineage>
</organism>
<keyword evidence="1" id="KW-0479">Metal-binding</keyword>
<dbReference type="InterPro" id="IPR029052">
    <property type="entry name" value="Metallo-depent_PP-like"/>
</dbReference>
<protein>
    <submittedName>
        <fullName evidence="5">Metallophosphoesterase</fullName>
    </submittedName>
</protein>
<proteinExistence type="predicted"/>
<dbReference type="InterPro" id="IPR004843">
    <property type="entry name" value="Calcineurin-like_PHP"/>
</dbReference>
<name>A0A6I4W553_9BACL</name>
<keyword evidence="3" id="KW-0812">Transmembrane</keyword>
<evidence type="ECO:0000313" key="6">
    <source>
        <dbReference type="Proteomes" id="UP000430692"/>
    </source>
</evidence>
<dbReference type="CDD" id="cd07385">
    <property type="entry name" value="MPP_YkuE_C"/>
    <property type="match status" value="1"/>
</dbReference>
<dbReference type="PANTHER" id="PTHR31302">
    <property type="entry name" value="TRANSMEMBRANE PROTEIN WITH METALLOPHOSPHOESTERASE DOMAIN-RELATED"/>
    <property type="match status" value="1"/>
</dbReference>
<dbReference type="GO" id="GO:0008758">
    <property type="term" value="F:UDP-2,3-diacylglucosamine hydrolase activity"/>
    <property type="evidence" value="ECO:0007669"/>
    <property type="project" value="TreeGrafter"/>
</dbReference>
<dbReference type="Proteomes" id="UP000430692">
    <property type="component" value="Unassembled WGS sequence"/>
</dbReference>
<dbReference type="GO" id="GO:0016020">
    <property type="term" value="C:membrane"/>
    <property type="evidence" value="ECO:0007669"/>
    <property type="project" value="GOC"/>
</dbReference>
<keyword evidence="2" id="KW-0378">Hydrolase</keyword>
<dbReference type="Pfam" id="PF00149">
    <property type="entry name" value="Metallophos"/>
    <property type="match status" value="1"/>
</dbReference>
<dbReference type="GO" id="GO:0009245">
    <property type="term" value="P:lipid A biosynthetic process"/>
    <property type="evidence" value="ECO:0007669"/>
    <property type="project" value="TreeGrafter"/>
</dbReference>
<dbReference type="GO" id="GO:0046872">
    <property type="term" value="F:metal ion binding"/>
    <property type="evidence" value="ECO:0007669"/>
    <property type="project" value="UniProtKB-KW"/>
</dbReference>
<comment type="caution">
    <text evidence="5">The sequence shown here is derived from an EMBL/GenBank/DDBJ whole genome shotgun (WGS) entry which is preliminary data.</text>
</comment>
<dbReference type="Gene3D" id="3.60.21.10">
    <property type="match status" value="1"/>
</dbReference>
<dbReference type="EMBL" id="WUUL01000014">
    <property type="protein sequence ID" value="MXQ55442.1"/>
    <property type="molecule type" value="Genomic_DNA"/>
</dbReference>
<evidence type="ECO:0000256" key="2">
    <source>
        <dbReference type="ARBA" id="ARBA00022801"/>
    </source>
</evidence>
<reference evidence="5 6" key="1">
    <citation type="submission" date="2019-12" db="EMBL/GenBank/DDBJ databases">
        <title>Whole-genome analyses of novel actinobacteria.</title>
        <authorList>
            <person name="Sahin N."/>
            <person name="Saygin H."/>
        </authorList>
    </citation>
    <scope>NUCLEOTIDE SEQUENCE [LARGE SCALE GENOMIC DNA]</scope>
    <source>
        <strain evidence="5 6">KC615</strain>
    </source>
</reference>
<dbReference type="PANTHER" id="PTHR31302:SF31">
    <property type="entry name" value="PHOSPHODIESTERASE YAEI"/>
    <property type="match status" value="1"/>
</dbReference>
<dbReference type="InterPro" id="IPR051158">
    <property type="entry name" value="Metallophosphoesterase_sf"/>
</dbReference>
<evidence type="ECO:0000313" key="5">
    <source>
        <dbReference type="EMBL" id="MXQ55442.1"/>
    </source>
</evidence>
<evidence type="ECO:0000256" key="3">
    <source>
        <dbReference type="SAM" id="Phobius"/>
    </source>
</evidence>
<evidence type="ECO:0000256" key="1">
    <source>
        <dbReference type="ARBA" id="ARBA00022723"/>
    </source>
</evidence>
<gene>
    <name evidence="5" type="ORF">GSM42_17305</name>
</gene>
<evidence type="ECO:0000259" key="4">
    <source>
        <dbReference type="Pfam" id="PF00149"/>
    </source>
</evidence>
<keyword evidence="3" id="KW-1133">Transmembrane helix</keyword>
<keyword evidence="6" id="KW-1185">Reference proteome</keyword>
<feature type="domain" description="Calcineurin-like phosphoesterase" evidence="4">
    <location>
        <begin position="58"/>
        <end position="217"/>
    </location>
</feature>
<accession>A0A6I4W553</accession>
<dbReference type="SUPFAM" id="SSF56300">
    <property type="entry name" value="Metallo-dependent phosphatases"/>
    <property type="match status" value="1"/>
</dbReference>
<feature type="transmembrane region" description="Helical" evidence="3">
    <location>
        <begin position="12"/>
        <end position="32"/>
    </location>
</feature>
<keyword evidence="3" id="KW-0472">Membrane</keyword>